<keyword evidence="5" id="KW-0862">Zinc</keyword>
<dbReference type="InterPro" id="IPR039999">
    <property type="entry name" value="LYAR"/>
</dbReference>
<dbReference type="GO" id="GO:0006364">
    <property type="term" value="P:rRNA processing"/>
    <property type="evidence" value="ECO:0007669"/>
    <property type="project" value="TreeGrafter"/>
</dbReference>
<keyword evidence="6" id="KW-0539">Nucleus</keyword>
<dbReference type="PANTHER" id="PTHR13100">
    <property type="entry name" value="CELL GROWTH-REGULATING NUCLEOLAR PROTEIN LYAR"/>
    <property type="match status" value="1"/>
</dbReference>
<dbReference type="OrthoDB" id="21474at2759"/>
<dbReference type="GO" id="GO:0005730">
    <property type="term" value="C:nucleolus"/>
    <property type="evidence" value="ECO:0007669"/>
    <property type="project" value="TreeGrafter"/>
</dbReference>
<dbReference type="GO" id="GO:0000122">
    <property type="term" value="P:negative regulation of transcription by RNA polymerase II"/>
    <property type="evidence" value="ECO:0007669"/>
    <property type="project" value="TreeGrafter"/>
</dbReference>
<feature type="region of interest" description="Disordered" evidence="8">
    <location>
        <begin position="57"/>
        <end position="81"/>
    </location>
</feature>
<dbReference type="OMA" id="QNWIKNS"/>
<evidence type="ECO:0000256" key="3">
    <source>
        <dbReference type="ARBA" id="ARBA00022737"/>
    </source>
</evidence>
<dbReference type="InterPro" id="IPR014898">
    <property type="entry name" value="Znf_C2H2_LYAR"/>
</dbReference>
<evidence type="ECO:0000256" key="2">
    <source>
        <dbReference type="ARBA" id="ARBA00022723"/>
    </source>
</evidence>
<dbReference type="InterPro" id="IPR036236">
    <property type="entry name" value="Znf_C2H2_sf"/>
</dbReference>
<dbReference type="EMBL" id="HG739093">
    <property type="protein sequence ID" value="CDP03123.1"/>
    <property type="molecule type" value="Genomic_DNA"/>
</dbReference>
<proteinExistence type="predicted"/>
<reference evidence="11" key="1">
    <citation type="journal article" date="2014" name="Science">
        <title>The coffee genome provides insight into the convergent evolution of caffeine biosynthesis.</title>
        <authorList>
            <person name="Denoeud F."/>
            <person name="Carretero-Paulet L."/>
            <person name="Dereeper A."/>
            <person name="Droc G."/>
            <person name="Guyot R."/>
            <person name="Pietrella M."/>
            <person name="Zheng C."/>
            <person name="Alberti A."/>
            <person name="Anthony F."/>
            <person name="Aprea G."/>
            <person name="Aury J.M."/>
            <person name="Bento P."/>
            <person name="Bernard M."/>
            <person name="Bocs S."/>
            <person name="Campa C."/>
            <person name="Cenci A."/>
            <person name="Combes M.C."/>
            <person name="Crouzillat D."/>
            <person name="Da Silva C."/>
            <person name="Daddiego L."/>
            <person name="De Bellis F."/>
            <person name="Dussert S."/>
            <person name="Garsmeur O."/>
            <person name="Gayraud T."/>
            <person name="Guignon V."/>
            <person name="Jahn K."/>
            <person name="Jamilloux V."/>
            <person name="Joet T."/>
            <person name="Labadie K."/>
            <person name="Lan T."/>
            <person name="Leclercq J."/>
            <person name="Lepelley M."/>
            <person name="Leroy T."/>
            <person name="Li L.T."/>
            <person name="Librado P."/>
            <person name="Lopez L."/>
            <person name="Munoz A."/>
            <person name="Noel B."/>
            <person name="Pallavicini A."/>
            <person name="Perrotta G."/>
            <person name="Poncet V."/>
            <person name="Pot D."/>
            <person name="Priyono X."/>
            <person name="Rigoreau M."/>
            <person name="Rouard M."/>
            <person name="Rozas J."/>
            <person name="Tranchant-Dubreuil C."/>
            <person name="VanBuren R."/>
            <person name="Zhang Q."/>
            <person name="Andrade A.C."/>
            <person name="Argout X."/>
            <person name="Bertrand B."/>
            <person name="de Kochko A."/>
            <person name="Graziosi G."/>
            <person name="Henry R.J."/>
            <person name="Jayarama X."/>
            <person name="Ming R."/>
            <person name="Nagai C."/>
            <person name="Rounsley S."/>
            <person name="Sankoff D."/>
            <person name="Giuliano G."/>
            <person name="Albert V.A."/>
            <person name="Wincker P."/>
            <person name="Lashermes P."/>
        </authorList>
    </citation>
    <scope>NUCLEOTIDE SEQUENCE [LARGE SCALE GENOMIC DNA]</scope>
    <source>
        <strain evidence="11">cv. DH200-94</strain>
    </source>
</reference>
<evidence type="ECO:0000259" key="9">
    <source>
        <dbReference type="PROSITE" id="PS00028"/>
    </source>
</evidence>
<dbReference type="InParanoid" id="A0A068U689"/>
<evidence type="ECO:0000256" key="1">
    <source>
        <dbReference type="ARBA" id="ARBA00004123"/>
    </source>
</evidence>
<evidence type="ECO:0000256" key="4">
    <source>
        <dbReference type="ARBA" id="ARBA00022771"/>
    </source>
</evidence>
<accession>A0A068U689</accession>
<dbReference type="SUPFAM" id="SSF57667">
    <property type="entry name" value="beta-beta-alpha zinc fingers"/>
    <property type="match status" value="3"/>
</dbReference>
<dbReference type="Pfam" id="PF25879">
    <property type="entry name" value="WHD_LYAR"/>
    <property type="match status" value="1"/>
</dbReference>
<feature type="compositionally biased region" description="Polar residues" evidence="8">
    <location>
        <begin position="67"/>
        <end position="77"/>
    </location>
</feature>
<sequence length="329" mass="36511">MVWFQCEDCGDNLKKPKLPNHFRTCSASKLSCIDCGEIFGRQNVESHTQCVTEAEKYGPKGQGKAINGSNNKPNGASKQKPDVDIHVGLSQRAPWSCSLCNTNVTSQQTLLLHAEGKKHIAKAKAFHAAKQPKQSEGNLLESDVPAENNAKNEAVEATEEEKEQKPSNTIAAKKDNSVAENDNLQLSKKRKLKVSENVDARQIPGVDMPDELGNGEIIHVRETKMKKLKEKDKKDEEVVSEDNKSVNPSPKNEDDKKKIKWKKLITSSLKSNPDGSLKFKKLIKLVLKSLKESGSIVEESRVAEILQQKINSSSRFDIDGKYVRLAVKS</sequence>
<evidence type="ECO:0000313" key="11">
    <source>
        <dbReference type="Proteomes" id="UP000295252"/>
    </source>
</evidence>
<evidence type="ECO:0000256" key="7">
    <source>
        <dbReference type="PROSITE-ProRule" id="PRU01145"/>
    </source>
</evidence>
<dbReference type="GO" id="GO:0008270">
    <property type="term" value="F:zinc ion binding"/>
    <property type="evidence" value="ECO:0007669"/>
    <property type="project" value="UniProtKB-KW"/>
</dbReference>
<dbReference type="InterPro" id="IPR058719">
    <property type="entry name" value="WHD_LYAR"/>
</dbReference>
<dbReference type="SMART" id="SM00451">
    <property type="entry name" value="ZnF_U1"/>
    <property type="match status" value="1"/>
</dbReference>
<evidence type="ECO:0000313" key="10">
    <source>
        <dbReference type="EMBL" id="CDP03123.1"/>
    </source>
</evidence>
<dbReference type="FunCoup" id="A0A068U689">
    <property type="interactions" value="1433"/>
</dbReference>
<keyword evidence="11" id="KW-1185">Reference proteome</keyword>
<dbReference type="Pfam" id="PF12874">
    <property type="entry name" value="zf-met"/>
    <property type="match status" value="1"/>
</dbReference>
<dbReference type="Gramene" id="CDP03123">
    <property type="protein sequence ID" value="CDP03123"/>
    <property type="gene ID" value="GSCOC_T00041614001"/>
</dbReference>
<feature type="domain" description="C2H2-type" evidence="9">
    <location>
        <begin position="97"/>
        <end position="119"/>
    </location>
</feature>
<dbReference type="Gene3D" id="3.30.1490.490">
    <property type="match status" value="1"/>
</dbReference>
<protein>
    <recommendedName>
        <fullName evidence="9">C2H2-type domain-containing protein</fullName>
    </recommendedName>
</protein>
<dbReference type="FunFam" id="3.30.1490.490:FF:000001">
    <property type="entry name" value="cell growth-regulating nucleolar protein-like"/>
    <property type="match status" value="1"/>
</dbReference>
<dbReference type="STRING" id="49390.A0A068U689"/>
<comment type="subcellular location">
    <subcellularLocation>
        <location evidence="1">Nucleus</location>
    </subcellularLocation>
</comment>
<keyword evidence="4 7" id="KW-0863">Zinc-finger</keyword>
<dbReference type="PROSITE" id="PS00028">
    <property type="entry name" value="ZINC_FINGER_C2H2_1"/>
    <property type="match status" value="1"/>
</dbReference>
<gene>
    <name evidence="10" type="ORF">GSCOC_T00041614001</name>
</gene>
<evidence type="ECO:0000256" key="5">
    <source>
        <dbReference type="ARBA" id="ARBA00022833"/>
    </source>
</evidence>
<dbReference type="GO" id="GO:0003677">
    <property type="term" value="F:DNA binding"/>
    <property type="evidence" value="ECO:0007669"/>
    <property type="project" value="InterPro"/>
</dbReference>
<feature type="region of interest" description="Disordered" evidence="8">
    <location>
        <begin position="123"/>
        <end position="258"/>
    </location>
</feature>
<evidence type="ECO:0000256" key="6">
    <source>
        <dbReference type="ARBA" id="ARBA00023242"/>
    </source>
</evidence>
<name>A0A068U689_COFCA</name>
<dbReference type="PhylomeDB" id="A0A068U689"/>
<organism evidence="10 11">
    <name type="scientific">Coffea canephora</name>
    <name type="common">Robusta coffee</name>
    <dbReference type="NCBI Taxonomy" id="49390"/>
    <lineage>
        <taxon>Eukaryota</taxon>
        <taxon>Viridiplantae</taxon>
        <taxon>Streptophyta</taxon>
        <taxon>Embryophyta</taxon>
        <taxon>Tracheophyta</taxon>
        <taxon>Spermatophyta</taxon>
        <taxon>Magnoliopsida</taxon>
        <taxon>eudicotyledons</taxon>
        <taxon>Gunneridae</taxon>
        <taxon>Pentapetalae</taxon>
        <taxon>asterids</taxon>
        <taxon>lamiids</taxon>
        <taxon>Gentianales</taxon>
        <taxon>Rubiaceae</taxon>
        <taxon>Ixoroideae</taxon>
        <taxon>Gardenieae complex</taxon>
        <taxon>Bertiereae - Coffeeae clade</taxon>
        <taxon>Coffeeae</taxon>
        <taxon>Coffea</taxon>
    </lineage>
</organism>
<dbReference type="InterPro" id="IPR013087">
    <property type="entry name" value="Znf_C2H2_type"/>
</dbReference>
<keyword evidence="3" id="KW-0677">Repeat</keyword>
<dbReference type="Pfam" id="PF08790">
    <property type="entry name" value="zf-LYAR"/>
    <property type="match status" value="1"/>
</dbReference>
<dbReference type="Proteomes" id="UP000295252">
    <property type="component" value="Chromosome VIII"/>
</dbReference>
<keyword evidence="2" id="KW-0479">Metal-binding</keyword>
<feature type="compositionally biased region" description="Basic and acidic residues" evidence="8">
    <location>
        <begin position="218"/>
        <end position="244"/>
    </location>
</feature>
<dbReference type="AlphaFoldDB" id="A0A068U689"/>
<dbReference type="Gene3D" id="3.30.160.60">
    <property type="entry name" value="Classic Zinc Finger"/>
    <property type="match status" value="1"/>
</dbReference>
<dbReference type="PROSITE" id="PS51804">
    <property type="entry name" value="ZF_C2HC_LYAR"/>
    <property type="match status" value="2"/>
</dbReference>
<evidence type="ECO:0000256" key="8">
    <source>
        <dbReference type="SAM" id="MobiDB-lite"/>
    </source>
</evidence>
<dbReference type="InterPro" id="IPR003604">
    <property type="entry name" value="Matrin/U1-like-C_Znf_C2H2"/>
</dbReference>
<dbReference type="PANTHER" id="PTHR13100:SF10">
    <property type="entry name" value="CELL GROWTH-REGULATING NUCLEOLAR PROTEIN"/>
    <property type="match status" value="1"/>
</dbReference>